<dbReference type="Gene3D" id="3.40.50.720">
    <property type="entry name" value="NAD(P)-binding Rossmann-like Domain"/>
    <property type="match status" value="1"/>
</dbReference>
<evidence type="ECO:0000256" key="1">
    <source>
        <dbReference type="ARBA" id="ARBA00004937"/>
    </source>
</evidence>
<dbReference type="InterPro" id="IPR036291">
    <property type="entry name" value="NAD(P)-bd_dom_sf"/>
</dbReference>
<evidence type="ECO:0000256" key="8">
    <source>
        <dbReference type="ARBA" id="ARBA00023277"/>
    </source>
</evidence>
<gene>
    <name evidence="12" type="ORF">BB561_000251</name>
</gene>
<comment type="pathway">
    <text evidence="1 9">Carbohydrate degradation; pentose phosphate pathway; D-ribulose 5-phosphate from D-glucose 6-phosphate (oxidative stage): step 1/3.</text>
</comment>
<dbReference type="Pfam" id="PF02781">
    <property type="entry name" value="G6PD_C"/>
    <property type="match status" value="1"/>
</dbReference>
<sequence>MSVFETNPVFAEKQDLTTIVVFGASGDLAKKKTFPALFQLFKNNLLPKHTRVVGYARTVMEHQDFVKKASSFIKDSQEKIDEFFKICSYVNGSYSQSEDFVRLRLKIEQGEADMKTEKVFYTSEKDICGRIIKNKLRVYYMALPPSVFISVSEKIKENVYDANVINHLVIEKPFGLDRESCKYLIDNIGKNFTESEVFRTDHYLGKEMVKNIIVLRFANKFYESVWNKDHIDNIQITFKEPFGTEGRGGYFDQYGIIRDVVQNHLAQVLSILAMECPKSLDAEDIRDSKAEVLRHIPPVTLDETLLGQYVKSTDGTKPGYLDDETVSKDSNTPTYASMVMHVDTDRWRGVPFIIKAAKAVETAKVVVRIQFKDVSTNLFPNISRNELVIQISPKESIYLKTVVKEPGLSNKIIMSSLELEYRDVFTKNIIPDPYAALLLDVIGNDHSNFVREDELDEAWRIFTPLLNSIDQGKIKPLPYPYGSRGPEGGDKFNAKFGGYVPTNLDYYWSENNEPLKKNNPQNKL</sequence>
<evidence type="ECO:0000313" key="13">
    <source>
        <dbReference type="Proteomes" id="UP000245383"/>
    </source>
</evidence>
<dbReference type="Pfam" id="PF00479">
    <property type="entry name" value="G6PD_N"/>
    <property type="match status" value="2"/>
</dbReference>
<dbReference type="NCBIfam" id="TIGR00871">
    <property type="entry name" value="zwf"/>
    <property type="match status" value="1"/>
</dbReference>
<feature type="domain" description="Glucose-6-phosphate dehydrogenase NAD-binding" evidence="10">
    <location>
        <begin position="134"/>
        <end position="211"/>
    </location>
</feature>
<dbReference type="PROSITE" id="PS00069">
    <property type="entry name" value="G6P_DEHYDROGENASE"/>
    <property type="match status" value="1"/>
</dbReference>
<evidence type="ECO:0000256" key="9">
    <source>
        <dbReference type="RuleBase" id="RU362120"/>
    </source>
</evidence>
<organism evidence="12 13">
    <name type="scientific">Smittium simulii</name>
    <dbReference type="NCBI Taxonomy" id="133385"/>
    <lineage>
        <taxon>Eukaryota</taxon>
        <taxon>Fungi</taxon>
        <taxon>Fungi incertae sedis</taxon>
        <taxon>Zoopagomycota</taxon>
        <taxon>Kickxellomycotina</taxon>
        <taxon>Harpellomycetes</taxon>
        <taxon>Harpellales</taxon>
        <taxon>Legeriomycetaceae</taxon>
        <taxon>Smittium</taxon>
    </lineage>
</organism>
<dbReference type="GO" id="GO:0050661">
    <property type="term" value="F:NADP binding"/>
    <property type="evidence" value="ECO:0007669"/>
    <property type="project" value="InterPro"/>
</dbReference>
<dbReference type="PANTHER" id="PTHR23429:SF0">
    <property type="entry name" value="GLUCOSE-6-PHOSPHATE 1-DEHYDROGENASE"/>
    <property type="match status" value="1"/>
</dbReference>
<keyword evidence="5 9" id="KW-0313">Glucose metabolism</keyword>
<dbReference type="InterPro" id="IPR001282">
    <property type="entry name" value="G6P_DH"/>
</dbReference>
<name>A0A2T9Z015_9FUNG</name>
<dbReference type="GO" id="GO:0006006">
    <property type="term" value="P:glucose metabolic process"/>
    <property type="evidence" value="ECO:0007669"/>
    <property type="project" value="UniProtKB-KW"/>
</dbReference>
<evidence type="ECO:0000256" key="6">
    <source>
        <dbReference type="ARBA" id="ARBA00022857"/>
    </source>
</evidence>
<dbReference type="InterPro" id="IPR019796">
    <property type="entry name" value="G6P_DH_AS"/>
</dbReference>
<keyword evidence="13" id="KW-1185">Reference proteome</keyword>
<feature type="domain" description="Glucose-6-phosphate dehydrogenase NAD-binding" evidence="10">
    <location>
        <begin position="20"/>
        <end position="123"/>
    </location>
</feature>
<dbReference type="EC" id="1.1.1.49" evidence="3 9"/>
<evidence type="ECO:0000256" key="7">
    <source>
        <dbReference type="ARBA" id="ARBA00023002"/>
    </source>
</evidence>
<keyword evidence="7 9" id="KW-0560">Oxidoreductase</keyword>
<evidence type="ECO:0000256" key="4">
    <source>
        <dbReference type="ARBA" id="ARBA00020444"/>
    </source>
</evidence>
<protein>
    <recommendedName>
        <fullName evidence="4 9">Glucose-6-phosphate 1-dehydrogenase</fullName>
        <ecNumber evidence="3 9">1.1.1.49</ecNumber>
    </recommendedName>
</protein>
<comment type="catalytic activity">
    <reaction evidence="9">
        <text>D-glucose 6-phosphate + NADP(+) = 6-phospho-D-glucono-1,5-lactone + NADPH + H(+)</text>
        <dbReference type="Rhea" id="RHEA:15841"/>
        <dbReference type="ChEBI" id="CHEBI:15378"/>
        <dbReference type="ChEBI" id="CHEBI:57783"/>
        <dbReference type="ChEBI" id="CHEBI:57955"/>
        <dbReference type="ChEBI" id="CHEBI:58349"/>
        <dbReference type="ChEBI" id="CHEBI:61548"/>
        <dbReference type="EC" id="1.1.1.49"/>
    </reaction>
</comment>
<feature type="domain" description="Glucose-6-phosphate dehydrogenase C-terminal" evidence="11">
    <location>
        <begin position="214"/>
        <end position="495"/>
    </location>
</feature>
<dbReference type="GO" id="GO:0005829">
    <property type="term" value="C:cytosol"/>
    <property type="evidence" value="ECO:0007669"/>
    <property type="project" value="TreeGrafter"/>
</dbReference>
<accession>A0A2T9Z015</accession>
<dbReference type="SUPFAM" id="SSF51735">
    <property type="entry name" value="NAD(P)-binding Rossmann-fold domains"/>
    <property type="match status" value="1"/>
</dbReference>
<evidence type="ECO:0000256" key="5">
    <source>
        <dbReference type="ARBA" id="ARBA00022526"/>
    </source>
</evidence>
<dbReference type="PANTHER" id="PTHR23429">
    <property type="entry name" value="GLUCOSE-6-PHOSPHATE 1-DEHYDROGENASE G6PD"/>
    <property type="match status" value="1"/>
</dbReference>
<dbReference type="EMBL" id="MBFR01000006">
    <property type="protein sequence ID" value="PVU97874.1"/>
    <property type="molecule type" value="Genomic_DNA"/>
</dbReference>
<dbReference type="PIRSF" id="PIRSF000110">
    <property type="entry name" value="G6PD"/>
    <property type="match status" value="1"/>
</dbReference>
<dbReference type="STRING" id="133385.A0A2T9Z015"/>
<comment type="function">
    <text evidence="9">Catalyzes the rate-limiting step of the oxidative pentose-phosphate pathway, which represents a route for the dissimilation of carbohydrates besides glycolysis.</text>
</comment>
<dbReference type="GO" id="GO:0004345">
    <property type="term" value="F:glucose-6-phosphate dehydrogenase activity"/>
    <property type="evidence" value="ECO:0007669"/>
    <property type="project" value="UniProtKB-EC"/>
</dbReference>
<dbReference type="InterPro" id="IPR022674">
    <property type="entry name" value="G6P_DH_NAD-bd"/>
</dbReference>
<dbReference type="OrthoDB" id="60984at2759"/>
<comment type="caution">
    <text evidence="12">The sequence shown here is derived from an EMBL/GenBank/DDBJ whole genome shotgun (WGS) entry which is preliminary data.</text>
</comment>
<dbReference type="UniPathway" id="UPA00115">
    <property type="reaction ID" value="UER00408"/>
</dbReference>
<evidence type="ECO:0000256" key="3">
    <source>
        <dbReference type="ARBA" id="ARBA00013019"/>
    </source>
</evidence>
<dbReference type="InterPro" id="IPR022675">
    <property type="entry name" value="G6P_DH_C"/>
</dbReference>
<keyword evidence="6 9" id="KW-0521">NADP</keyword>
<dbReference type="GO" id="GO:0009051">
    <property type="term" value="P:pentose-phosphate shunt, oxidative branch"/>
    <property type="evidence" value="ECO:0007669"/>
    <property type="project" value="TreeGrafter"/>
</dbReference>
<keyword evidence="8 9" id="KW-0119">Carbohydrate metabolism</keyword>
<dbReference type="HAMAP" id="MF_00966">
    <property type="entry name" value="G6PD"/>
    <property type="match status" value="1"/>
</dbReference>
<dbReference type="AlphaFoldDB" id="A0A2T9Z015"/>
<dbReference type="Proteomes" id="UP000245383">
    <property type="component" value="Unassembled WGS sequence"/>
</dbReference>
<reference evidence="12 13" key="1">
    <citation type="journal article" date="2018" name="MBio">
        <title>Comparative Genomics Reveals the Core Gene Toolbox for the Fungus-Insect Symbiosis.</title>
        <authorList>
            <person name="Wang Y."/>
            <person name="Stata M."/>
            <person name="Wang W."/>
            <person name="Stajich J.E."/>
            <person name="White M.M."/>
            <person name="Moncalvo J.M."/>
        </authorList>
    </citation>
    <scope>NUCLEOTIDE SEQUENCE [LARGE SCALE GENOMIC DNA]</scope>
    <source>
        <strain evidence="12 13">SWE-8-4</strain>
    </source>
</reference>
<dbReference type="SUPFAM" id="SSF55347">
    <property type="entry name" value="Glyceraldehyde-3-phosphate dehydrogenase-like, C-terminal domain"/>
    <property type="match status" value="1"/>
</dbReference>
<proteinExistence type="inferred from homology"/>
<evidence type="ECO:0000256" key="2">
    <source>
        <dbReference type="ARBA" id="ARBA00009975"/>
    </source>
</evidence>
<evidence type="ECO:0000259" key="11">
    <source>
        <dbReference type="Pfam" id="PF02781"/>
    </source>
</evidence>
<evidence type="ECO:0000259" key="10">
    <source>
        <dbReference type="Pfam" id="PF00479"/>
    </source>
</evidence>
<evidence type="ECO:0000313" key="12">
    <source>
        <dbReference type="EMBL" id="PVU97874.1"/>
    </source>
</evidence>
<dbReference type="Gene3D" id="3.30.360.10">
    <property type="entry name" value="Dihydrodipicolinate Reductase, domain 2"/>
    <property type="match status" value="1"/>
</dbReference>
<comment type="similarity">
    <text evidence="2 9">Belongs to the glucose-6-phosphate dehydrogenase family.</text>
</comment>
<dbReference type="PRINTS" id="PR00079">
    <property type="entry name" value="G6PDHDRGNASE"/>
</dbReference>